<keyword evidence="2" id="KW-1185">Reference proteome</keyword>
<gene>
    <name evidence="1" type="ORF">F511_05793</name>
</gene>
<dbReference type="Proteomes" id="UP000250235">
    <property type="component" value="Unassembled WGS sequence"/>
</dbReference>
<reference evidence="1 2" key="1">
    <citation type="journal article" date="2015" name="Proc. Natl. Acad. Sci. U.S.A.">
        <title>The resurrection genome of Boea hygrometrica: A blueprint for survival of dehydration.</title>
        <authorList>
            <person name="Xiao L."/>
            <person name="Yang G."/>
            <person name="Zhang L."/>
            <person name="Yang X."/>
            <person name="Zhao S."/>
            <person name="Ji Z."/>
            <person name="Zhou Q."/>
            <person name="Hu M."/>
            <person name="Wang Y."/>
            <person name="Chen M."/>
            <person name="Xu Y."/>
            <person name="Jin H."/>
            <person name="Xiao X."/>
            <person name="Hu G."/>
            <person name="Bao F."/>
            <person name="Hu Y."/>
            <person name="Wan P."/>
            <person name="Li L."/>
            <person name="Deng X."/>
            <person name="Kuang T."/>
            <person name="Xiang C."/>
            <person name="Zhu J.K."/>
            <person name="Oliver M.J."/>
            <person name="He Y."/>
        </authorList>
    </citation>
    <scope>NUCLEOTIDE SEQUENCE [LARGE SCALE GENOMIC DNA]</scope>
    <source>
        <strain evidence="2">cv. XS01</strain>
    </source>
</reference>
<proteinExistence type="predicted"/>
<protein>
    <submittedName>
        <fullName evidence="1">Caffeoylshikimate esterase-like</fullName>
    </submittedName>
</protein>
<dbReference type="EMBL" id="KV009357">
    <property type="protein sequence ID" value="KZV29699.1"/>
    <property type="molecule type" value="Genomic_DNA"/>
</dbReference>
<evidence type="ECO:0000313" key="2">
    <source>
        <dbReference type="Proteomes" id="UP000250235"/>
    </source>
</evidence>
<sequence>MVLAFGLRVVKPVPVVHQDLWLYKNGSSWCPKDDSIVHMFSPTLRWLCKLVMDPSNDKGNVGSCA</sequence>
<name>A0A2Z7BCB2_9LAMI</name>
<accession>A0A2Z7BCB2</accession>
<organism evidence="1 2">
    <name type="scientific">Dorcoceras hygrometricum</name>
    <dbReference type="NCBI Taxonomy" id="472368"/>
    <lineage>
        <taxon>Eukaryota</taxon>
        <taxon>Viridiplantae</taxon>
        <taxon>Streptophyta</taxon>
        <taxon>Embryophyta</taxon>
        <taxon>Tracheophyta</taxon>
        <taxon>Spermatophyta</taxon>
        <taxon>Magnoliopsida</taxon>
        <taxon>eudicotyledons</taxon>
        <taxon>Gunneridae</taxon>
        <taxon>Pentapetalae</taxon>
        <taxon>asterids</taxon>
        <taxon>lamiids</taxon>
        <taxon>Lamiales</taxon>
        <taxon>Gesneriaceae</taxon>
        <taxon>Didymocarpoideae</taxon>
        <taxon>Trichosporeae</taxon>
        <taxon>Loxocarpinae</taxon>
        <taxon>Dorcoceras</taxon>
    </lineage>
</organism>
<evidence type="ECO:0000313" key="1">
    <source>
        <dbReference type="EMBL" id="KZV29699.1"/>
    </source>
</evidence>
<dbReference type="AlphaFoldDB" id="A0A2Z7BCB2"/>